<proteinExistence type="predicted"/>
<comment type="caution">
    <text evidence="1">The sequence shown here is derived from an EMBL/GenBank/DDBJ whole genome shotgun (WGS) entry which is preliminary data.</text>
</comment>
<accession>A0A0F9EAL4</accession>
<sequence length="67" mass="7409">MSKLKISANNVGIAGEFYIAYILAKHDFKVSVTLGRTAGFDLFVKNPYGMNMTISVKTTYSSSLRKL</sequence>
<dbReference type="EMBL" id="LAZR01037853">
    <property type="protein sequence ID" value="KKL21103.1"/>
    <property type="molecule type" value="Genomic_DNA"/>
</dbReference>
<organism evidence="1">
    <name type="scientific">marine sediment metagenome</name>
    <dbReference type="NCBI Taxonomy" id="412755"/>
    <lineage>
        <taxon>unclassified sequences</taxon>
        <taxon>metagenomes</taxon>
        <taxon>ecological metagenomes</taxon>
    </lineage>
</organism>
<name>A0A0F9EAL4_9ZZZZ</name>
<protein>
    <recommendedName>
        <fullName evidence="2">PD(D/E)XK endonuclease domain-containing protein</fullName>
    </recommendedName>
</protein>
<evidence type="ECO:0008006" key="2">
    <source>
        <dbReference type="Google" id="ProtNLM"/>
    </source>
</evidence>
<evidence type="ECO:0000313" key="1">
    <source>
        <dbReference type="EMBL" id="KKL21103.1"/>
    </source>
</evidence>
<dbReference type="AlphaFoldDB" id="A0A0F9EAL4"/>
<gene>
    <name evidence="1" type="ORF">LCGC14_2448800</name>
</gene>
<reference evidence="1" key="1">
    <citation type="journal article" date="2015" name="Nature">
        <title>Complex archaea that bridge the gap between prokaryotes and eukaryotes.</title>
        <authorList>
            <person name="Spang A."/>
            <person name="Saw J.H."/>
            <person name="Jorgensen S.L."/>
            <person name="Zaremba-Niedzwiedzka K."/>
            <person name="Martijn J."/>
            <person name="Lind A.E."/>
            <person name="van Eijk R."/>
            <person name="Schleper C."/>
            <person name="Guy L."/>
            <person name="Ettema T.J."/>
        </authorList>
    </citation>
    <scope>NUCLEOTIDE SEQUENCE</scope>
</reference>